<proteinExistence type="predicted"/>
<dbReference type="Gene3D" id="3.60.15.10">
    <property type="entry name" value="Ribonuclease Z/Hydroxyacylglutathione hydrolase-like"/>
    <property type="match status" value="1"/>
</dbReference>
<accession>A0A177M3R6</accession>
<dbReference type="PANTHER" id="PTHR42951:SF20">
    <property type="entry name" value="BETA LACTAMASE"/>
    <property type="match status" value="1"/>
</dbReference>
<organism evidence="2 3">
    <name type="scientific">Methylomonas methanica</name>
    <dbReference type="NCBI Taxonomy" id="421"/>
    <lineage>
        <taxon>Bacteria</taxon>
        <taxon>Pseudomonadati</taxon>
        <taxon>Pseudomonadota</taxon>
        <taxon>Gammaproteobacteria</taxon>
        <taxon>Methylococcales</taxon>
        <taxon>Methylococcaceae</taxon>
        <taxon>Methylomonas</taxon>
    </lineage>
</organism>
<evidence type="ECO:0000259" key="1">
    <source>
        <dbReference type="SMART" id="SM00849"/>
    </source>
</evidence>
<dbReference type="OrthoDB" id="9769598at2"/>
<dbReference type="Proteomes" id="UP000078090">
    <property type="component" value="Unassembled WGS sequence"/>
</dbReference>
<dbReference type="InterPro" id="IPR001279">
    <property type="entry name" value="Metallo-B-lactamas"/>
</dbReference>
<dbReference type="PANTHER" id="PTHR42951">
    <property type="entry name" value="METALLO-BETA-LACTAMASE DOMAIN-CONTAINING"/>
    <property type="match status" value="1"/>
</dbReference>
<evidence type="ECO:0000313" key="3">
    <source>
        <dbReference type="Proteomes" id="UP000078090"/>
    </source>
</evidence>
<feature type="domain" description="Metallo-beta-lactamase" evidence="1">
    <location>
        <begin position="284"/>
        <end position="469"/>
    </location>
</feature>
<name>A0A177M3R6_METMH</name>
<dbReference type="RefSeq" id="WP_064010006.1">
    <property type="nucleotide sequence ID" value="NZ_LUUG01000101.1"/>
</dbReference>
<protein>
    <submittedName>
        <fullName evidence="2">MBL fold metallo-hydrolase</fullName>
    </submittedName>
</protein>
<dbReference type="EMBL" id="LUUG01000101">
    <property type="protein sequence ID" value="OAH99719.1"/>
    <property type="molecule type" value="Genomic_DNA"/>
</dbReference>
<keyword evidence="2" id="KW-0378">Hydrolase</keyword>
<dbReference type="GO" id="GO:0016787">
    <property type="term" value="F:hydrolase activity"/>
    <property type="evidence" value="ECO:0007669"/>
    <property type="project" value="UniProtKB-KW"/>
</dbReference>
<dbReference type="InterPro" id="IPR050855">
    <property type="entry name" value="NDM-1-like"/>
</dbReference>
<comment type="caution">
    <text evidence="2">The sequence shown here is derived from an EMBL/GenBank/DDBJ whole genome shotgun (WGS) entry which is preliminary data.</text>
</comment>
<gene>
    <name evidence="2" type="ORF">A1332_19605</name>
</gene>
<dbReference type="InterPro" id="IPR036866">
    <property type="entry name" value="RibonucZ/Hydroxyglut_hydro"/>
</dbReference>
<dbReference type="PROSITE" id="PS51257">
    <property type="entry name" value="PROKAR_LIPOPROTEIN"/>
    <property type="match status" value="1"/>
</dbReference>
<sequence>MHKLLYPTAGLIALIFTGCSSLHQDSIKLASDTAGVANLKSIEFTGVGRWYQFGQAPNPDLPWPPFAVKNYTADINYETASARVQISRLQEIEPGRNRPQPTEQKVDQYVSGAFAWNVAQAAAGATNPTPNITPQPTATEERAAEIWATPQGFLRAAQTHQAKIEDKGDDSEVSFTLDGKYRYVGTLNAKHQLTNVKTWIDNPVLGDTLVETQYSDYKAFDGGLFPSHIVRLQGGYPVLDLNVNTVKANPAVDISLPAEAAKKPNIIVAANKLAEGVYYLTGGTHHSVAIEQLNQIVLVEAPQNEERSLALIEKLKETIPNKPIKTVINTHAHFDHSGGLRTFVDAGATIVTHQPNQAYYEKVWSVPHSINPDNLEKSKKTANFISFDGKQVISDGKRNIEIHALAGNSHNDAFVAVYLPKEKILIEADAYTPQTANAPAPSSVNPYSLNLYENIQRLKLDVGQIAALHGPRVVTLVDLRNAIGITKASR</sequence>
<dbReference type="Pfam" id="PF00753">
    <property type="entry name" value="Lactamase_B"/>
    <property type="match status" value="1"/>
</dbReference>
<dbReference type="AlphaFoldDB" id="A0A177M3R6"/>
<dbReference type="SUPFAM" id="SSF56281">
    <property type="entry name" value="Metallo-hydrolase/oxidoreductase"/>
    <property type="match status" value="1"/>
</dbReference>
<evidence type="ECO:0000313" key="2">
    <source>
        <dbReference type="EMBL" id="OAH99719.1"/>
    </source>
</evidence>
<reference evidence="2 3" key="1">
    <citation type="submission" date="2016-03" db="EMBL/GenBank/DDBJ databases">
        <authorList>
            <person name="Ploux O."/>
        </authorList>
    </citation>
    <scope>NUCLEOTIDE SEQUENCE [LARGE SCALE GENOMIC DNA]</scope>
    <source>
        <strain evidence="2 3">R-45363</strain>
    </source>
</reference>
<dbReference type="SMART" id="SM00849">
    <property type="entry name" value="Lactamase_B"/>
    <property type="match status" value="1"/>
</dbReference>